<evidence type="ECO:0000313" key="3">
    <source>
        <dbReference type="Proteomes" id="UP000031368"/>
    </source>
</evidence>
<keyword evidence="1" id="KW-0812">Transmembrane</keyword>
<evidence type="ECO:0000256" key="1">
    <source>
        <dbReference type="SAM" id="Phobius"/>
    </source>
</evidence>
<name>A0A0B4WXF1_9HYPH</name>
<dbReference type="RefSeq" id="WP_052451468.1">
    <property type="nucleotide sequence ID" value="NZ_CP006877.1"/>
</dbReference>
<protein>
    <recommendedName>
        <fullName evidence="4">Polysaccharide biosynthesis GtrA-like protein</fullName>
    </recommendedName>
</protein>
<dbReference type="HOGENOM" id="CLU_155895_0_0_5"/>
<feature type="transmembrane region" description="Helical" evidence="1">
    <location>
        <begin position="12"/>
        <end position="34"/>
    </location>
</feature>
<dbReference type="Proteomes" id="UP000031368">
    <property type="component" value="Chromosome"/>
</dbReference>
<dbReference type="AlphaFoldDB" id="A0A0B4WXF1"/>
<feature type="transmembrane region" description="Helical" evidence="1">
    <location>
        <begin position="105"/>
        <end position="128"/>
    </location>
</feature>
<organism evidence="2 3">
    <name type="scientific">Rhizobium gallicum bv. gallicum R602sp</name>
    <dbReference type="NCBI Taxonomy" id="1041138"/>
    <lineage>
        <taxon>Bacteria</taxon>
        <taxon>Pseudomonadati</taxon>
        <taxon>Pseudomonadota</taxon>
        <taxon>Alphaproteobacteria</taxon>
        <taxon>Hyphomicrobiales</taxon>
        <taxon>Rhizobiaceae</taxon>
        <taxon>Rhizobium/Agrobacterium group</taxon>
        <taxon>Rhizobium</taxon>
    </lineage>
</organism>
<reference evidence="2 3" key="1">
    <citation type="submission" date="2013-11" db="EMBL/GenBank/DDBJ databases">
        <title>Complete genome sequence of Rhizobium gallicum bv. gallicum R602.</title>
        <authorList>
            <person name="Bustos P."/>
            <person name="Santamaria R.I."/>
            <person name="Lozano L."/>
            <person name="Acosta J.L."/>
            <person name="Ormeno-Orrillo E."/>
            <person name="Rogel M.A."/>
            <person name="Romero D."/>
            <person name="Cevallos M.A."/>
            <person name="Martinez-Romero E."/>
            <person name="Gonzalez V."/>
        </authorList>
    </citation>
    <scope>NUCLEOTIDE SEQUENCE [LARGE SCALE GENOMIC DNA]</scope>
    <source>
        <strain evidence="2 3">R602</strain>
    </source>
</reference>
<evidence type="ECO:0008006" key="4">
    <source>
        <dbReference type="Google" id="ProtNLM"/>
    </source>
</evidence>
<accession>A0A0B4WXF1</accession>
<dbReference type="EMBL" id="CP006877">
    <property type="protein sequence ID" value="AJD39656.1"/>
    <property type="molecule type" value="Genomic_DNA"/>
</dbReference>
<feature type="transmembrane region" description="Helical" evidence="1">
    <location>
        <begin position="71"/>
        <end position="99"/>
    </location>
</feature>
<feature type="transmembrane region" description="Helical" evidence="1">
    <location>
        <begin position="40"/>
        <end position="59"/>
    </location>
</feature>
<keyword evidence="1" id="KW-1133">Transmembrane helix</keyword>
<proteinExistence type="predicted"/>
<dbReference type="KEGG" id="rga:RGR602_CH00285"/>
<keyword evidence="1" id="KW-0472">Membrane</keyword>
<gene>
    <name evidence="2" type="ORF">RGR602_CH00285</name>
</gene>
<keyword evidence="3" id="KW-1185">Reference proteome</keyword>
<evidence type="ECO:0000313" key="2">
    <source>
        <dbReference type="EMBL" id="AJD39656.1"/>
    </source>
</evidence>
<sequence length="130" mass="13873">MADASLNRSGSLLRFAALSLLGLAAETLLFHLLLKVMQGPLLTRAVSLVAILGIMLAMLRRIDFTTGGRLSVGRAGIVAIVLIAAILNYGLYATLIMVLPSLQPLAAMVFASASTLCFAIFGYIRFAFRE</sequence>